<dbReference type="InterPro" id="IPR036244">
    <property type="entry name" value="TipA-like_antibiotic-bd"/>
</dbReference>
<reference evidence="2 3" key="1">
    <citation type="journal article" date="2009" name="Stand. Genomic Sci.">
        <title>Complete genome sequence of Stackebrandtia nassauensis type strain (LLR-40K-21).</title>
        <authorList>
            <person name="Munk C."/>
            <person name="Lapidus A."/>
            <person name="Copeland A."/>
            <person name="Jando M."/>
            <person name="Mayilraj S."/>
            <person name="Glavina Del Rio T."/>
            <person name="Nolan M."/>
            <person name="Chen F."/>
            <person name="Lucas S."/>
            <person name="Tice H."/>
            <person name="Cheng J.F."/>
            <person name="Han C."/>
            <person name="Detter J.C."/>
            <person name="Bruce D."/>
            <person name="Goodwin L."/>
            <person name="Chain P."/>
            <person name="Pitluck S."/>
            <person name="Goker M."/>
            <person name="Ovchinikova G."/>
            <person name="Pati A."/>
            <person name="Ivanova N."/>
            <person name="Mavromatis K."/>
            <person name="Chen A."/>
            <person name="Palaniappan K."/>
            <person name="Land M."/>
            <person name="Hauser L."/>
            <person name="Chang Y.J."/>
            <person name="Jeffries C.D."/>
            <person name="Bristow J."/>
            <person name="Eisen J.A."/>
            <person name="Markowitz V."/>
            <person name="Hugenholtz P."/>
            <person name="Kyrpides N.C."/>
            <person name="Klenk H.P."/>
        </authorList>
    </citation>
    <scope>NUCLEOTIDE SEQUENCE [LARGE SCALE GENOMIC DNA]</scope>
    <source>
        <strain evidence="3">DSM 44728 / CIP 108903 / NRRL B-16338 / NBRC 102104 / LLR-40K-21</strain>
    </source>
</reference>
<dbReference type="HOGENOM" id="CLU_1757706_0_0_11"/>
<organism evidence="2 3">
    <name type="scientific">Stackebrandtia nassauensis (strain DSM 44728 / CIP 108903 / NRRL B-16338 / NBRC 102104 / LLR-40K-21)</name>
    <dbReference type="NCBI Taxonomy" id="446470"/>
    <lineage>
        <taxon>Bacteria</taxon>
        <taxon>Bacillati</taxon>
        <taxon>Actinomycetota</taxon>
        <taxon>Actinomycetes</taxon>
        <taxon>Glycomycetales</taxon>
        <taxon>Glycomycetaceae</taxon>
        <taxon>Stackebrandtia</taxon>
    </lineage>
</organism>
<dbReference type="OrthoDB" id="9809391at2"/>
<dbReference type="STRING" id="446470.Snas_1629"/>
<evidence type="ECO:0000259" key="1">
    <source>
        <dbReference type="Pfam" id="PF07739"/>
    </source>
</evidence>
<gene>
    <name evidence="2" type="ordered locus">Snas_1629</name>
</gene>
<dbReference type="RefSeq" id="WP_013016903.1">
    <property type="nucleotide sequence ID" value="NC_013947.1"/>
</dbReference>
<protein>
    <submittedName>
        <fullName evidence="2">TipAS antibiotic-recognition domain protein</fullName>
    </submittedName>
</protein>
<dbReference type="Pfam" id="PF07739">
    <property type="entry name" value="TipAS"/>
    <property type="match status" value="1"/>
</dbReference>
<evidence type="ECO:0000313" key="2">
    <source>
        <dbReference type="EMBL" id="ADD41332.1"/>
    </source>
</evidence>
<dbReference type="eggNOG" id="COG0789">
    <property type="taxonomic scope" value="Bacteria"/>
</dbReference>
<evidence type="ECO:0000313" key="3">
    <source>
        <dbReference type="Proteomes" id="UP000000844"/>
    </source>
</evidence>
<dbReference type="SUPFAM" id="SSF89082">
    <property type="entry name" value="Antibiotic binding domain of TipA-like multidrug resistance regulators"/>
    <property type="match status" value="1"/>
</dbReference>
<name>D3PX69_STANL</name>
<proteinExistence type="predicted"/>
<dbReference type="Gene3D" id="1.10.490.50">
    <property type="entry name" value="Antibiotic binding domain of TipA-like multidrug resistance regulators"/>
    <property type="match status" value="1"/>
</dbReference>
<dbReference type="AlphaFoldDB" id="D3PX69"/>
<sequence length="148" mass="16969">MTSMVFLLSRAEQHDIFGDFLPHSYLDEAEAKWGDTASWAETAERVLEYGIVEWQEIRAEQEDWEVRCVRVITSGAAPDGAEAMDLMEEQRLMVEKWFHPCSHAHHVMLVTTLLDDASFRARYEGLTHTMPGFLRDAVKANAARAERE</sequence>
<dbReference type="EMBL" id="CP001778">
    <property type="protein sequence ID" value="ADD41332.1"/>
    <property type="molecule type" value="Genomic_DNA"/>
</dbReference>
<dbReference type="InterPro" id="IPR012925">
    <property type="entry name" value="TipAS_dom"/>
</dbReference>
<dbReference type="KEGG" id="sna:Snas_1629"/>
<accession>D3PX69</accession>
<keyword evidence="3" id="KW-1185">Reference proteome</keyword>
<feature type="domain" description="TipAS antibiotic-recognition" evidence="1">
    <location>
        <begin position="25"/>
        <end position="141"/>
    </location>
</feature>
<dbReference type="Proteomes" id="UP000000844">
    <property type="component" value="Chromosome"/>
</dbReference>